<protein>
    <submittedName>
        <fullName evidence="1">Uncharacterized protein</fullName>
    </submittedName>
</protein>
<dbReference type="Proteomes" id="UP000561417">
    <property type="component" value="Unassembled WGS sequence"/>
</dbReference>
<sequence>MVLSNSEAQFYECDDGEKHKIENKTYHLTSSQGENLVFSPISDVYVGKQGTVVDAYQINVLGDNPERISAYGASMTDGGELILTNSHFKDIPGLRAQDAVISMTDGSIQGSLQAVYALGGKADIALVRINVEIEPGNLNTRSIGIVSGFGAFVRISGSTFNFKESGSFLTRFRGGGIFSITLQ</sequence>
<proteinExistence type="predicted"/>
<organism evidence="1 2">
    <name type="scientific">Bartonella callosciuri</name>
    <dbReference type="NCBI Taxonomy" id="686223"/>
    <lineage>
        <taxon>Bacteria</taxon>
        <taxon>Pseudomonadati</taxon>
        <taxon>Pseudomonadota</taxon>
        <taxon>Alphaproteobacteria</taxon>
        <taxon>Hyphomicrobiales</taxon>
        <taxon>Bartonellaceae</taxon>
        <taxon>Bartonella</taxon>
    </lineage>
</organism>
<evidence type="ECO:0000313" key="2">
    <source>
        <dbReference type="Proteomes" id="UP000561417"/>
    </source>
</evidence>
<evidence type="ECO:0000313" key="1">
    <source>
        <dbReference type="EMBL" id="MBB5073941.1"/>
    </source>
</evidence>
<comment type="caution">
    <text evidence="1">The sequence shown here is derived from an EMBL/GenBank/DDBJ whole genome shotgun (WGS) entry which is preliminary data.</text>
</comment>
<dbReference type="AlphaFoldDB" id="A0A840NSA0"/>
<reference evidence="1 2" key="1">
    <citation type="submission" date="2020-08" db="EMBL/GenBank/DDBJ databases">
        <title>Genomic Encyclopedia of Type Strains, Phase IV (KMG-IV): sequencing the most valuable type-strain genomes for metagenomic binning, comparative biology and taxonomic classification.</title>
        <authorList>
            <person name="Goeker M."/>
        </authorList>
    </citation>
    <scope>NUCLEOTIDE SEQUENCE [LARGE SCALE GENOMIC DNA]</scope>
    <source>
        <strain evidence="1 2">DSM 28538</strain>
    </source>
</reference>
<dbReference type="EMBL" id="JACHIM010000004">
    <property type="protein sequence ID" value="MBB5073941.1"/>
    <property type="molecule type" value="Genomic_DNA"/>
</dbReference>
<keyword evidence="2" id="KW-1185">Reference proteome</keyword>
<dbReference type="RefSeq" id="WP_183228937.1">
    <property type="nucleotide sequence ID" value="NZ_JACHIM010000004.1"/>
</dbReference>
<accession>A0A840NSA0</accession>
<gene>
    <name evidence="1" type="ORF">HNQ69_001074</name>
</gene>
<name>A0A840NSA0_9HYPH</name>